<name>A0A1I4MYY1_9BACI</name>
<sequence>MEQLTIGDYKLTWLRGGVTHPDGGAIFGVVPKPLWSRKYPVNEQNQVETRCDPILVQGNGRTMLIEAGIGNGRFTEKQKRNFGITEESQIEEDLHALGLTTADIDDVLMTHMHYDHAAGLVKHQHGEDVPVFENAVIRTSAEEWAETTNPNIRSANTYWEQNWKPVRSQVETYEETCIPAPGITMKKTGGHSRGMSIITMEQGEETLIHMADNMPTLAHQPVLWVTAYDDYPMDSIAVKQRYMELGYNSRSWFTFYHDCRYRAVQFDEEGGTQQHILGNNGA</sequence>
<protein>
    <submittedName>
        <fullName evidence="6">Glyoxylase, beta-lactamase superfamily II</fullName>
    </submittedName>
</protein>
<accession>A0A1I4MYY1</accession>
<evidence type="ECO:0000259" key="5">
    <source>
        <dbReference type="SMART" id="SM00849"/>
    </source>
</evidence>
<dbReference type="AlphaFoldDB" id="A0A1I4MYY1"/>
<dbReference type="GO" id="GO:0046872">
    <property type="term" value="F:metal ion binding"/>
    <property type="evidence" value="ECO:0007669"/>
    <property type="project" value="UniProtKB-KW"/>
</dbReference>
<evidence type="ECO:0000256" key="2">
    <source>
        <dbReference type="ARBA" id="ARBA00022723"/>
    </source>
</evidence>
<keyword evidence="4" id="KW-0862">Zinc</keyword>
<evidence type="ECO:0000256" key="1">
    <source>
        <dbReference type="ARBA" id="ARBA00007749"/>
    </source>
</evidence>
<evidence type="ECO:0000313" key="7">
    <source>
        <dbReference type="Proteomes" id="UP000199668"/>
    </source>
</evidence>
<dbReference type="RefSeq" id="WP_090927166.1">
    <property type="nucleotide sequence ID" value="NZ_FOTY01000014.1"/>
</dbReference>
<reference evidence="6 7" key="1">
    <citation type="submission" date="2016-10" db="EMBL/GenBank/DDBJ databases">
        <authorList>
            <person name="de Groot N.N."/>
        </authorList>
    </citation>
    <scope>NUCLEOTIDE SEQUENCE [LARGE SCALE GENOMIC DNA]</scope>
    <source>
        <strain evidence="6 7">CGMCC 1.6134</strain>
    </source>
</reference>
<gene>
    <name evidence="6" type="ORF">SAMN04488054_11429</name>
</gene>
<dbReference type="InterPro" id="IPR001279">
    <property type="entry name" value="Metallo-B-lactamas"/>
</dbReference>
<dbReference type="Pfam" id="PF00753">
    <property type="entry name" value="Lactamase_B"/>
    <property type="match status" value="1"/>
</dbReference>
<evidence type="ECO:0000256" key="3">
    <source>
        <dbReference type="ARBA" id="ARBA00022801"/>
    </source>
</evidence>
<dbReference type="PANTHER" id="PTHR42978:SF6">
    <property type="entry name" value="QUORUM-QUENCHING LACTONASE YTNP-RELATED"/>
    <property type="match status" value="1"/>
</dbReference>
<proteinExistence type="inferred from homology"/>
<feature type="domain" description="Metallo-beta-lactamase" evidence="5">
    <location>
        <begin position="50"/>
        <end position="250"/>
    </location>
</feature>
<evidence type="ECO:0000256" key="4">
    <source>
        <dbReference type="ARBA" id="ARBA00022833"/>
    </source>
</evidence>
<dbReference type="EMBL" id="FOTY01000014">
    <property type="protein sequence ID" value="SFM08170.1"/>
    <property type="molecule type" value="Genomic_DNA"/>
</dbReference>
<dbReference type="OrthoDB" id="9802897at2"/>
<dbReference type="PANTHER" id="PTHR42978">
    <property type="entry name" value="QUORUM-QUENCHING LACTONASE YTNP-RELATED-RELATED"/>
    <property type="match status" value="1"/>
</dbReference>
<dbReference type="STRING" id="266892.SAMN04488054_11429"/>
<dbReference type="InterPro" id="IPR036866">
    <property type="entry name" value="RibonucZ/Hydroxyglut_hydro"/>
</dbReference>
<comment type="similarity">
    <text evidence="1">Belongs to the metallo-beta-lactamase superfamily.</text>
</comment>
<dbReference type="Gene3D" id="3.60.15.10">
    <property type="entry name" value="Ribonuclease Z/Hydroxyacylglutathione hydrolase-like"/>
    <property type="match status" value="1"/>
</dbReference>
<keyword evidence="7" id="KW-1185">Reference proteome</keyword>
<keyword evidence="3" id="KW-0378">Hydrolase</keyword>
<dbReference type="InterPro" id="IPR051013">
    <property type="entry name" value="MBL_superfamily_lactonases"/>
</dbReference>
<organism evidence="6 7">
    <name type="scientific">Salibacterium qingdaonense</name>
    <dbReference type="NCBI Taxonomy" id="266892"/>
    <lineage>
        <taxon>Bacteria</taxon>
        <taxon>Bacillati</taxon>
        <taxon>Bacillota</taxon>
        <taxon>Bacilli</taxon>
        <taxon>Bacillales</taxon>
        <taxon>Bacillaceae</taxon>
    </lineage>
</organism>
<dbReference type="Proteomes" id="UP000199668">
    <property type="component" value="Unassembled WGS sequence"/>
</dbReference>
<keyword evidence="2" id="KW-0479">Metal-binding</keyword>
<dbReference type="SUPFAM" id="SSF56281">
    <property type="entry name" value="Metallo-hydrolase/oxidoreductase"/>
    <property type="match status" value="1"/>
</dbReference>
<evidence type="ECO:0000313" key="6">
    <source>
        <dbReference type="EMBL" id="SFM08170.1"/>
    </source>
</evidence>
<dbReference type="SMART" id="SM00849">
    <property type="entry name" value="Lactamase_B"/>
    <property type="match status" value="1"/>
</dbReference>
<dbReference type="GO" id="GO:0016787">
    <property type="term" value="F:hydrolase activity"/>
    <property type="evidence" value="ECO:0007669"/>
    <property type="project" value="UniProtKB-KW"/>
</dbReference>
<dbReference type="CDD" id="cd07728">
    <property type="entry name" value="YtnP-like_MBL-fold"/>
    <property type="match status" value="1"/>
</dbReference>